<keyword evidence="2" id="KW-1185">Reference proteome</keyword>
<evidence type="ECO:0000313" key="2">
    <source>
        <dbReference type="Proteomes" id="UP000245539"/>
    </source>
</evidence>
<sequence length="159" mass="18086">MRLRDADFNEVAKLLSQYGLTLNLTHDNTDIPGSFWGDDEAGLIADQVYARTDTPLHSILHESCHYICMDQSRRRELHTNAGGTADEENAVCYLQIILSNELTCMGAKMMMKDMDSWGYSFRLGSCAAWYQDDTVDEVEWLLSHGIITESNKPTFLLRQ</sequence>
<evidence type="ECO:0000313" key="1">
    <source>
        <dbReference type="EMBL" id="PWQ99225.1"/>
    </source>
</evidence>
<dbReference type="Proteomes" id="UP000245539">
    <property type="component" value="Unassembled WGS sequence"/>
</dbReference>
<reference evidence="1 2" key="1">
    <citation type="submission" date="2018-05" db="EMBL/GenBank/DDBJ databases">
        <title>Leucothrix arctica sp. nov., isolated from Arctic seawater.</title>
        <authorList>
            <person name="Choi A."/>
            <person name="Baek K."/>
        </authorList>
    </citation>
    <scope>NUCLEOTIDE SEQUENCE [LARGE SCALE GENOMIC DNA]</scope>
    <source>
        <strain evidence="1 2">JCM 18388</strain>
    </source>
</reference>
<protein>
    <recommendedName>
        <fullName evidence="3">ImmA/IrrE family metallo-endopeptidase</fullName>
    </recommendedName>
</protein>
<dbReference type="OrthoDB" id="5783548at2"/>
<name>A0A317CKV7_9GAMM</name>
<organism evidence="1 2">
    <name type="scientific">Leucothrix pacifica</name>
    <dbReference type="NCBI Taxonomy" id="1247513"/>
    <lineage>
        <taxon>Bacteria</taxon>
        <taxon>Pseudomonadati</taxon>
        <taxon>Pseudomonadota</taxon>
        <taxon>Gammaproteobacteria</taxon>
        <taxon>Thiotrichales</taxon>
        <taxon>Thiotrichaceae</taxon>
        <taxon>Leucothrix</taxon>
    </lineage>
</organism>
<proteinExistence type="predicted"/>
<dbReference type="EMBL" id="QGKM01000013">
    <property type="protein sequence ID" value="PWQ99225.1"/>
    <property type="molecule type" value="Genomic_DNA"/>
</dbReference>
<evidence type="ECO:0008006" key="3">
    <source>
        <dbReference type="Google" id="ProtNLM"/>
    </source>
</evidence>
<comment type="caution">
    <text evidence="1">The sequence shown here is derived from an EMBL/GenBank/DDBJ whole genome shotgun (WGS) entry which is preliminary data.</text>
</comment>
<accession>A0A317CKV7</accession>
<dbReference type="AlphaFoldDB" id="A0A317CKV7"/>
<gene>
    <name evidence="1" type="ORF">DKW60_06920</name>
</gene>